<dbReference type="Pfam" id="PF00536">
    <property type="entry name" value="SAM_1"/>
    <property type="match status" value="1"/>
</dbReference>
<dbReference type="AlphaFoldDB" id="A0A7S2Y446"/>
<reference evidence="3" key="1">
    <citation type="submission" date="2021-01" db="EMBL/GenBank/DDBJ databases">
        <authorList>
            <person name="Corre E."/>
            <person name="Pelletier E."/>
            <person name="Niang G."/>
            <person name="Scheremetjew M."/>
            <person name="Finn R."/>
            <person name="Kale V."/>
            <person name="Holt S."/>
            <person name="Cochrane G."/>
            <person name="Meng A."/>
            <person name="Brown T."/>
            <person name="Cohen L."/>
        </authorList>
    </citation>
    <scope>NUCLEOTIDE SEQUENCE</scope>
    <source>
        <strain evidence="3">CCMP125</strain>
    </source>
</reference>
<feature type="region of interest" description="Disordered" evidence="1">
    <location>
        <begin position="95"/>
        <end position="131"/>
    </location>
</feature>
<dbReference type="InterPro" id="IPR001660">
    <property type="entry name" value="SAM"/>
</dbReference>
<evidence type="ECO:0000313" key="3">
    <source>
        <dbReference type="EMBL" id="CAD9949301.1"/>
    </source>
</evidence>
<dbReference type="CDD" id="cd09487">
    <property type="entry name" value="SAM_superfamily"/>
    <property type="match status" value="1"/>
</dbReference>
<dbReference type="Gene3D" id="1.10.150.50">
    <property type="entry name" value="Transcription Factor, Ets-1"/>
    <property type="match status" value="1"/>
</dbReference>
<accession>A0A7S2Y446</accession>
<sequence>MKDVKDFDIDDVCLWVFSIGLGSKTEAFRENAVDGAMLLTLGAEDFTELGLSNLQAKKVLSSLEKTQEMASGGGGADVTALQQENEALKAKVAELEAQLASKSAPPPPKPAATTSKPPPPQQQKPKNEHHVIKGAARGTAKGAVLGAVAGAIAGDAGKGAKIGAATGATAGGMRGMAQRRQARRGW</sequence>
<dbReference type="EMBL" id="HBHT01006833">
    <property type="protein sequence ID" value="CAD9949301.1"/>
    <property type="molecule type" value="Transcribed_RNA"/>
</dbReference>
<dbReference type="InterPro" id="IPR013761">
    <property type="entry name" value="SAM/pointed_sf"/>
</dbReference>
<feature type="domain" description="SAM" evidence="2">
    <location>
        <begin position="7"/>
        <end position="60"/>
    </location>
</feature>
<proteinExistence type="predicted"/>
<dbReference type="SUPFAM" id="SSF47769">
    <property type="entry name" value="SAM/Pointed domain"/>
    <property type="match status" value="1"/>
</dbReference>
<dbReference type="PROSITE" id="PS50105">
    <property type="entry name" value="SAM_DOMAIN"/>
    <property type="match status" value="1"/>
</dbReference>
<organism evidence="3">
    <name type="scientific">Entomoneis paludosa</name>
    <dbReference type="NCBI Taxonomy" id="265537"/>
    <lineage>
        <taxon>Eukaryota</taxon>
        <taxon>Sar</taxon>
        <taxon>Stramenopiles</taxon>
        <taxon>Ochrophyta</taxon>
        <taxon>Bacillariophyta</taxon>
        <taxon>Bacillariophyceae</taxon>
        <taxon>Bacillariophycidae</taxon>
        <taxon>Entomoneidaceae</taxon>
        <taxon>Entomoneis</taxon>
    </lineage>
</organism>
<feature type="compositionally biased region" description="Pro residues" evidence="1">
    <location>
        <begin position="104"/>
        <end position="122"/>
    </location>
</feature>
<gene>
    <name evidence="3" type="ORF">APAL1065_LOCUS4565</name>
</gene>
<protein>
    <recommendedName>
        <fullName evidence="2">SAM domain-containing protein</fullName>
    </recommendedName>
</protein>
<evidence type="ECO:0000256" key="1">
    <source>
        <dbReference type="SAM" id="MobiDB-lite"/>
    </source>
</evidence>
<name>A0A7S2Y446_9STRA</name>
<dbReference type="SMART" id="SM00454">
    <property type="entry name" value="SAM"/>
    <property type="match status" value="1"/>
</dbReference>
<dbReference type="InterPro" id="IPR025693">
    <property type="entry name" value="Gly-zipper_OmpA-like_dom"/>
</dbReference>
<evidence type="ECO:0000259" key="2">
    <source>
        <dbReference type="PROSITE" id="PS50105"/>
    </source>
</evidence>
<feature type="region of interest" description="Disordered" evidence="1">
    <location>
        <begin position="166"/>
        <end position="186"/>
    </location>
</feature>
<dbReference type="Pfam" id="PF13436">
    <property type="entry name" value="Gly-zipper_OmpA"/>
    <property type="match status" value="1"/>
</dbReference>